<reference evidence="1 2" key="1">
    <citation type="submission" date="2020-07" db="EMBL/GenBank/DDBJ databases">
        <title>Complete genome and description of Corynebacterium incognita strain Marseille-Q3630 sp. nov.</title>
        <authorList>
            <person name="Boxberger M."/>
        </authorList>
    </citation>
    <scope>NUCLEOTIDE SEQUENCE [LARGE SCALE GENOMIC DNA]</scope>
    <source>
        <strain evidence="1 2">Marseille-Q3630</strain>
    </source>
</reference>
<dbReference type="Proteomes" id="UP000515743">
    <property type="component" value="Chromosome"/>
</dbReference>
<dbReference type="EMBL" id="CP059404">
    <property type="protein sequence ID" value="QNE90291.1"/>
    <property type="molecule type" value="Genomic_DNA"/>
</dbReference>
<dbReference type="KEGG" id="cik:H0194_04760"/>
<proteinExistence type="predicted"/>
<gene>
    <name evidence="1" type="ORF">H0194_04760</name>
</gene>
<name>A0A7G7CRS5_9CORY</name>
<dbReference type="RefSeq" id="WP_185176664.1">
    <property type="nucleotide sequence ID" value="NZ_CP059404.1"/>
</dbReference>
<protein>
    <submittedName>
        <fullName evidence="1">Uncharacterized protein</fullName>
    </submittedName>
</protein>
<dbReference type="AlphaFoldDB" id="A0A7G7CRS5"/>
<sequence>MQTMIDINGTDIRDVAYYNEIAVHRGWHVAAHHALTRLANTGKPFTADDLRELLGHDVQPHHPNVIGSFFRVARKDGLIRPTGKFVEARTPSRHGAAIRQWVGTMQQAA</sequence>
<accession>A0A7G7CRS5</accession>
<evidence type="ECO:0000313" key="2">
    <source>
        <dbReference type="Proteomes" id="UP000515743"/>
    </source>
</evidence>
<keyword evidence="2" id="KW-1185">Reference proteome</keyword>
<evidence type="ECO:0000313" key="1">
    <source>
        <dbReference type="EMBL" id="QNE90291.1"/>
    </source>
</evidence>
<organism evidence="1 2">
    <name type="scientific">Corynebacterium incognita</name>
    <dbReference type="NCBI Taxonomy" id="2754725"/>
    <lineage>
        <taxon>Bacteria</taxon>
        <taxon>Bacillati</taxon>
        <taxon>Actinomycetota</taxon>
        <taxon>Actinomycetes</taxon>
        <taxon>Mycobacteriales</taxon>
        <taxon>Corynebacteriaceae</taxon>
        <taxon>Corynebacterium</taxon>
    </lineage>
</organism>